<dbReference type="Pfam" id="PF10984">
    <property type="entry name" value="DUF2794"/>
    <property type="match status" value="1"/>
</dbReference>
<keyword evidence="3" id="KW-1185">Reference proteome</keyword>
<evidence type="ECO:0000256" key="1">
    <source>
        <dbReference type="SAM" id="MobiDB-lite"/>
    </source>
</evidence>
<sequence>MQRGGNGAKGGAPNIVAFPGQRPPQQVGFDRLELTRILDLYGRMVAAGEWRDYAMDFTRDCATFAAFRRAAEVPQMRLEKRPSLRQRQGMWALFGEHGQVLKRGHELAGVLAPVERRLVKLVGS</sequence>
<dbReference type="STRING" id="502682.BMF35_a2425"/>
<dbReference type="PATRIC" id="fig|502682.8.peg.1023"/>
<dbReference type="Proteomes" id="UP000053070">
    <property type="component" value="Unassembled WGS sequence"/>
</dbReference>
<comment type="caution">
    <text evidence="2">The sequence shown here is derived from an EMBL/GenBank/DDBJ whole genome shotgun (WGS) entry which is preliminary data.</text>
</comment>
<proteinExistence type="predicted"/>
<reference evidence="2 3" key="1">
    <citation type="submission" date="2015-04" db="EMBL/GenBank/DDBJ databases">
        <title>The draft genome sequence of Erythrobacr gangjinensis K7-2.</title>
        <authorList>
            <person name="Zhuang L."/>
            <person name="Liu Y."/>
            <person name="Shao Z."/>
        </authorList>
    </citation>
    <scope>NUCLEOTIDE SEQUENCE [LARGE SCALE GENOMIC DNA]</scope>
    <source>
        <strain evidence="2 3">K7-2</strain>
    </source>
</reference>
<evidence type="ECO:0000313" key="3">
    <source>
        <dbReference type="Proteomes" id="UP000053070"/>
    </source>
</evidence>
<dbReference type="AlphaFoldDB" id="A0A0G9MVJ9"/>
<dbReference type="EMBL" id="LBHC01000001">
    <property type="protein sequence ID" value="KLE33308.1"/>
    <property type="molecule type" value="Genomic_DNA"/>
</dbReference>
<dbReference type="RefSeq" id="WP_047006156.1">
    <property type="nucleotide sequence ID" value="NZ_CP018097.1"/>
</dbReference>
<feature type="region of interest" description="Disordered" evidence="1">
    <location>
        <begin position="1"/>
        <end position="23"/>
    </location>
</feature>
<dbReference type="KEGG" id="egn:BMF35_a2425"/>
<dbReference type="OrthoDB" id="7159482at2"/>
<protein>
    <submittedName>
        <fullName evidence="2">Uncharacterized protein</fullName>
    </submittedName>
</protein>
<feature type="compositionally biased region" description="Gly residues" evidence="1">
    <location>
        <begin position="1"/>
        <end position="10"/>
    </location>
</feature>
<evidence type="ECO:0000313" key="2">
    <source>
        <dbReference type="EMBL" id="KLE33308.1"/>
    </source>
</evidence>
<accession>A0A0G9MVJ9</accession>
<name>A0A0G9MVJ9_9SPHN</name>
<dbReference type="InterPro" id="IPR021252">
    <property type="entry name" value="DUF2794"/>
</dbReference>
<organism evidence="2 3">
    <name type="scientific">Aurantiacibacter gangjinensis</name>
    <dbReference type="NCBI Taxonomy" id="502682"/>
    <lineage>
        <taxon>Bacteria</taxon>
        <taxon>Pseudomonadati</taxon>
        <taxon>Pseudomonadota</taxon>
        <taxon>Alphaproteobacteria</taxon>
        <taxon>Sphingomonadales</taxon>
        <taxon>Erythrobacteraceae</taxon>
        <taxon>Aurantiacibacter</taxon>
    </lineage>
</organism>
<gene>
    <name evidence="2" type="ORF">AAW01_05005</name>
</gene>